<dbReference type="GO" id="GO:0015627">
    <property type="term" value="C:type II protein secretion system complex"/>
    <property type="evidence" value="ECO:0007669"/>
    <property type="project" value="InterPro"/>
</dbReference>
<reference evidence="10 11" key="1">
    <citation type="submission" date="2015-06" db="EMBL/GenBank/DDBJ databases">
        <title>Draft genome assembly of filamentous brackish cyanobacterium Limnoraphis robusta strain CS-951.</title>
        <authorList>
            <person name="Willis A."/>
            <person name="Parks M."/>
            <person name="Burford M.A."/>
        </authorList>
    </citation>
    <scope>NUCLEOTIDE SEQUENCE [LARGE SCALE GENOMIC DNA]</scope>
    <source>
        <strain evidence="10 11">CS-951</strain>
    </source>
</reference>
<protein>
    <recommendedName>
        <fullName evidence="9">General secretion pathway GspH domain-containing protein</fullName>
    </recommendedName>
</protein>
<evidence type="ECO:0000259" key="9">
    <source>
        <dbReference type="Pfam" id="PF12019"/>
    </source>
</evidence>
<evidence type="ECO:0000256" key="6">
    <source>
        <dbReference type="ARBA" id="ARBA00022989"/>
    </source>
</evidence>
<keyword evidence="2" id="KW-1003">Cell membrane</keyword>
<keyword evidence="7 8" id="KW-0472">Membrane</keyword>
<feature type="domain" description="General secretion pathway GspH" evidence="9">
    <location>
        <begin position="62"/>
        <end position="164"/>
    </location>
</feature>
<accession>A0A0F5YPA3</accession>
<dbReference type="InterPro" id="IPR012902">
    <property type="entry name" value="N_methyl_site"/>
</dbReference>
<dbReference type="AlphaFoldDB" id="A0A0F5YPA3"/>
<evidence type="ECO:0000256" key="1">
    <source>
        <dbReference type="ARBA" id="ARBA00004377"/>
    </source>
</evidence>
<dbReference type="EMBL" id="LATL02000145">
    <property type="protein sequence ID" value="KKD40025.1"/>
    <property type="molecule type" value="Genomic_DNA"/>
</dbReference>
<keyword evidence="4" id="KW-0997">Cell inner membrane</keyword>
<keyword evidence="3" id="KW-0488">Methylation</keyword>
<dbReference type="InterPro" id="IPR022346">
    <property type="entry name" value="T2SS_GspH"/>
</dbReference>
<evidence type="ECO:0000313" key="11">
    <source>
        <dbReference type="Proteomes" id="UP000033607"/>
    </source>
</evidence>
<dbReference type="GO" id="GO:0005886">
    <property type="term" value="C:plasma membrane"/>
    <property type="evidence" value="ECO:0007669"/>
    <property type="project" value="UniProtKB-SubCell"/>
</dbReference>
<proteinExistence type="predicted"/>
<evidence type="ECO:0000256" key="5">
    <source>
        <dbReference type="ARBA" id="ARBA00022692"/>
    </source>
</evidence>
<evidence type="ECO:0000256" key="4">
    <source>
        <dbReference type="ARBA" id="ARBA00022519"/>
    </source>
</evidence>
<evidence type="ECO:0000256" key="3">
    <source>
        <dbReference type="ARBA" id="ARBA00022481"/>
    </source>
</evidence>
<evidence type="ECO:0000256" key="2">
    <source>
        <dbReference type="ARBA" id="ARBA00022475"/>
    </source>
</evidence>
<name>A0A0F5YPA3_9CYAN</name>
<gene>
    <name evidence="10" type="ORF">WN50_00125</name>
</gene>
<dbReference type="InterPro" id="IPR045584">
    <property type="entry name" value="Pilin-like"/>
</dbReference>
<dbReference type="Gene3D" id="3.30.700.10">
    <property type="entry name" value="Glycoprotein, Type 4 Pilin"/>
    <property type="match status" value="1"/>
</dbReference>
<sequence length="179" mass="19495">MKTYFLRESFRNKNLRKIHHSESGFSLIELAVIVVMIGIFSAIAAPAWDVFVSRQRVGAVNNQVSQALQSAQAEAKRTKQNVEVTFNFNSPTVDPPTYTLNGVNPQKLDIGGEIQEEMITLSPDAAQITFNHIGAVENTNVPFKIVVAPAGSTNSSSQRCVIVETILGAMRTAEGSDCQ</sequence>
<evidence type="ECO:0000313" key="10">
    <source>
        <dbReference type="EMBL" id="KKD40025.1"/>
    </source>
</evidence>
<comment type="caution">
    <text evidence="10">The sequence shown here is derived from an EMBL/GenBank/DDBJ whole genome shotgun (WGS) entry which is preliminary data.</text>
</comment>
<comment type="subcellular location">
    <subcellularLocation>
        <location evidence="1">Cell inner membrane</location>
        <topology evidence="1">Single-pass membrane protein</topology>
    </subcellularLocation>
</comment>
<dbReference type="SUPFAM" id="SSF54523">
    <property type="entry name" value="Pili subunits"/>
    <property type="match status" value="1"/>
</dbReference>
<evidence type="ECO:0000256" key="7">
    <source>
        <dbReference type="ARBA" id="ARBA00023136"/>
    </source>
</evidence>
<dbReference type="RefSeq" id="WP_046276457.1">
    <property type="nucleotide sequence ID" value="NZ_LATL02000145.1"/>
</dbReference>
<dbReference type="PROSITE" id="PS00409">
    <property type="entry name" value="PROKAR_NTER_METHYL"/>
    <property type="match status" value="1"/>
</dbReference>
<dbReference type="OrthoDB" id="465504at2"/>
<keyword evidence="6 8" id="KW-1133">Transmembrane helix</keyword>
<dbReference type="GO" id="GO:0015628">
    <property type="term" value="P:protein secretion by the type II secretion system"/>
    <property type="evidence" value="ECO:0007669"/>
    <property type="project" value="InterPro"/>
</dbReference>
<dbReference type="Pfam" id="PF12019">
    <property type="entry name" value="GspH"/>
    <property type="match status" value="1"/>
</dbReference>
<feature type="transmembrane region" description="Helical" evidence="8">
    <location>
        <begin position="25"/>
        <end position="48"/>
    </location>
</feature>
<keyword evidence="5 8" id="KW-0812">Transmembrane</keyword>
<evidence type="ECO:0000256" key="8">
    <source>
        <dbReference type="SAM" id="Phobius"/>
    </source>
</evidence>
<dbReference type="Proteomes" id="UP000033607">
    <property type="component" value="Unassembled WGS sequence"/>
</dbReference>
<organism evidence="10 11">
    <name type="scientific">Limnoraphis robusta CS-951</name>
    <dbReference type="NCBI Taxonomy" id="1637645"/>
    <lineage>
        <taxon>Bacteria</taxon>
        <taxon>Bacillati</taxon>
        <taxon>Cyanobacteriota</taxon>
        <taxon>Cyanophyceae</taxon>
        <taxon>Oscillatoriophycideae</taxon>
        <taxon>Oscillatoriales</taxon>
        <taxon>Sirenicapillariaceae</taxon>
        <taxon>Limnoraphis</taxon>
    </lineage>
</organism>